<sequence>MKVKVLQTPAHSRPIMRVSSLREECSRVTTGDRAYPALHRLKITAT</sequence>
<comment type="caution">
    <text evidence="1">The sequence shown here is derived from an EMBL/GenBank/DDBJ whole genome shotgun (WGS) entry which is preliminary data.</text>
</comment>
<organism evidence="1 2">
    <name type="scientific">Caballeronia sordidicola</name>
    <name type="common">Burkholderia sordidicola</name>
    <dbReference type="NCBI Taxonomy" id="196367"/>
    <lineage>
        <taxon>Bacteria</taxon>
        <taxon>Pseudomonadati</taxon>
        <taxon>Pseudomonadota</taxon>
        <taxon>Betaproteobacteria</taxon>
        <taxon>Burkholderiales</taxon>
        <taxon>Burkholderiaceae</taxon>
        <taxon>Caballeronia</taxon>
    </lineage>
</organism>
<evidence type="ECO:0000313" key="1">
    <source>
        <dbReference type="EMBL" id="OTP66910.1"/>
    </source>
</evidence>
<name>A0A242M6U0_CABSO</name>
<dbReference type="AlphaFoldDB" id="A0A242M6U0"/>
<dbReference type="Proteomes" id="UP000194546">
    <property type="component" value="Unassembled WGS sequence"/>
</dbReference>
<reference evidence="1 2" key="1">
    <citation type="submission" date="2017-03" db="EMBL/GenBank/DDBJ databases">
        <title>Genome analysis of strain PAMC 26510.</title>
        <authorList>
            <person name="Oh H.-M."/>
            <person name="Yang J.-A."/>
        </authorList>
    </citation>
    <scope>NUCLEOTIDE SEQUENCE [LARGE SCALE GENOMIC DNA]</scope>
    <source>
        <strain evidence="1 2">PAMC 26510</strain>
    </source>
</reference>
<dbReference type="EMBL" id="NBTY01000199">
    <property type="protein sequence ID" value="OTP66910.1"/>
    <property type="molecule type" value="Genomic_DNA"/>
</dbReference>
<accession>A0A242M6U0</accession>
<protein>
    <submittedName>
        <fullName evidence="1">Uncharacterized protein</fullName>
    </submittedName>
</protein>
<proteinExistence type="predicted"/>
<evidence type="ECO:0000313" key="2">
    <source>
        <dbReference type="Proteomes" id="UP000194546"/>
    </source>
</evidence>
<gene>
    <name evidence="1" type="ORF">PAMC26510_34280</name>
</gene>